<feature type="compositionally biased region" description="Basic residues" evidence="1">
    <location>
        <begin position="606"/>
        <end position="616"/>
    </location>
</feature>
<feature type="compositionally biased region" description="Basic and acidic residues" evidence="1">
    <location>
        <begin position="494"/>
        <end position="516"/>
    </location>
</feature>
<feature type="compositionally biased region" description="Polar residues" evidence="1">
    <location>
        <begin position="357"/>
        <end position="368"/>
    </location>
</feature>
<feature type="compositionally biased region" description="Basic and acidic residues" evidence="1">
    <location>
        <begin position="400"/>
        <end position="418"/>
    </location>
</feature>
<feature type="compositionally biased region" description="Low complexity" evidence="1">
    <location>
        <begin position="431"/>
        <end position="454"/>
    </location>
</feature>
<feature type="compositionally biased region" description="Basic and acidic residues" evidence="1">
    <location>
        <begin position="538"/>
        <end position="551"/>
    </location>
</feature>
<feature type="compositionally biased region" description="Polar residues" evidence="1">
    <location>
        <begin position="617"/>
        <end position="630"/>
    </location>
</feature>
<proteinExistence type="predicted"/>
<dbReference type="RefSeq" id="XP_062712219.1">
    <property type="nucleotide sequence ID" value="XM_062856235.1"/>
</dbReference>
<dbReference type="Proteomes" id="UP000069940">
    <property type="component" value="Unassembled WGS sequence"/>
</dbReference>
<feature type="compositionally biased region" description="Polar residues" evidence="1">
    <location>
        <begin position="383"/>
        <end position="399"/>
    </location>
</feature>
<accession>A0ABM1YC56</accession>
<evidence type="ECO:0000313" key="2">
    <source>
        <dbReference type="EnsemblMetazoa" id="AALFPA23_007787.P10422"/>
    </source>
</evidence>
<evidence type="ECO:0000256" key="1">
    <source>
        <dbReference type="SAM" id="MobiDB-lite"/>
    </source>
</evidence>
<name>A0ABM1YC56_AEDAL</name>
<keyword evidence="3" id="KW-1185">Reference proteome</keyword>
<feature type="compositionally biased region" description="Polar residues" evidence="1">
    <location>
        <begin position="461"/>
        <end position="479"/>
    </location>
</feature>
<dbReference type="EnsemblMetazoa" id="AALFPA23_007787.R10422">
    <property type="protein sequence ID" value="AALFPA23_007787.P10422"/>
    <property type="gene ID" value="AALFPA23_007787"/>
</dbReference>
<feature type="compositionally biased region" description="Basic and acidic residues" evidence="1">
    <location>
        <begin position="187"/>
        <end position="214"/>
    </location>
</feature>
<feature type="compositionally biased region" description="Basic and acidic residues" evidence="1">
    <location>
        <begin position="33"/>
        <end position="42"/>
    </location>
</feature>
<reference evidence="3" key="1">
    <citation type="journal article" date="2015" name="Proc. Natl. Acad. Sci. U.S.A.">
        <title>Genome sequence of the Asian Tiger mosquito, Aedes albopictus, reveals insights into its biology, genetics, and evolution.</title>
        <authorList>
            <person name="Chen X.G."/>
            <person name="Jiang X."/>
            <person name="Gu J."/>
            <person name="Xu M."/>
            <person name="Wu Y."/>
            <person name="Deng Y."/>
            <person name="Zhang C."/>
            <person name="Bonizzoni M."/>
            <person name="Dermauw W."/>
            <person name="Vontas J."/>
            <person name="Armbruster P."/>
            <person name="Huang X."/>
            <person name="Yang Y."/>
            <person name="Zhang H."/>
            <person name="He W."/>
            <person name="Peng H."/>
            <person name="Liu Y."/>
            <person name="Wu K."/>
            <person name="Chen J."/>
            <person name="Lirakis M."/>
            <person name="Topalis P."/>
            <person name="Van Leeuwen T."/>
            <person name="Hall A.B."/>
            <person name="Jiang X."/>
            <person name="Thorpe C."/>
            <person name="Mueller R.L."/>
            <person name="Sun C."/>
            <person name="Waterhouse R.M."/>
            <person name="Yan G."/>
            <person name="Tu Z.J."/>
            <person name="Fang X."/>
            <person name="James A.A."/>
        </authorList>
    </citation>
    <scope>NUCLEOTIDE SEQUENCE [LARGE SCALE GENOMIC DNA]</scope>
    <source>
        <strain evidence="3">Foshan</strain>
    </source>
</reference>
<evidence type="ECO:0000313" key="3">
    <source>
        <dbReference type="Proteomes" id="UP000069940"/>
    </source>
</evidence>
<dbReference type="GeneID" id="109402147"/>
<feature type="compositionally biased region" description="Basic and acidic residues" evidence="1">
    <location>
        <begin position="49"/>
        <end position="62"/>
    </location>
</feature>
<feature type="compositionally biased region" description="Basic and acidic residues" evidence="1">
    <location>
        <begin position="117"/>
        <end position="161"/>
    </location>
</feature>
<protein>
    <submittedName>
        <fullName evidence="2">Uncharacterized protein</fullName>
    </submittedName>
</protein>
<sequence>MPSLIQTLLLVLDHRFQPHIPQRLKATTSVPKLKRETKPERTPKRRDGKARILLDKLSDSVIRKHSRSGNHHRGRHDGKSSRRERKRDSSKHDRPPPEHLKTSTPNRVQTTRRKSQRLSDARDEQLKETAKARLSDPDLATTREDPVDEHALGKSRKESLKELFGTDDENSLFGTPEKVSGKRRHSETRDNSDDRKKPRVCVEGRADREERASKEVGSNKGFKSKGCDKIRVSSEKYPEEVASNSKLNEPILVDSSSEDVPESLTQNDRLAQENKHQPSKLEIAAKTPVQVNDTVSKCKDRVRSNSSSKDTNSKDELAGIHTNTSKRVRETAKTEGQPVPDISLNESNKSAPKPQILENQPSQPSVEMSSPRKRRNSGKRNAPSYNSVSTTDVIGSNTSETREPKSVSKESSRFDQTADKSLQNLPRIEVQSSTSPLQSKKPSPPSKNASSTSAEIKNKTMENQATQEAMSNESSQPSNRELKTATEVTAKVAEACREDLPNKTTEMHVREPKEQQFLDLPSSEACSSADTGNAEPHTAMDDSSRQPKESELVSEQTLPEMPKATPDSEISETQLSKTPQVIVYSNKYGEYRVEDNSETEVTIYVTRKKRRSRKSNHASPNVSNSGLDVK</sequence>
<feature type="compositionally biased region" description="Basic and acidic residues" evidence="1">
    <location>
        <begin position="225"/>
        <end position="239"/>
    </location>
</feature>
<organism evidence="2 3">
    <name type="scientific">Aedes albopictus</name>
    <name type="common">Asian tiger mosquito</name>
    <name type="synonym">Stegomyia albopicta</name>
    <dbReference type="NCBI Taxonomy" id="7160"/>
    <lineage>
        <taxon>Eukaryota</taxon>
        <taxon>Metazoa</taxon>
        <taxon>Ecdysozoa</taxon>
        <taxon>Arthropoda</taxon>
        <taxon>Hexapoda</taxon>
        <taxon>Insecta</taxon>
        <taxon>Pterygota</taxon>
        <taxon>Neoptera</taxon>
        <taxon>Endopterygota</taxon>
        <taxon>Diptera</taxon>
        <taxon>Nematocera</taxon>
        <taxon>Culicoidea</taxon>
        <taxon>Culicidae</taxon>
        <taxon>Culicinae</taxon>
        <taxon>Aedini</taxon>
        <taxon>Aedes</taxon>
        <taxon>Stegomyia</taxon>
    </lineage>
</organism>
<reference evidence="2" key="2">
    <citation type="submission" date="2025-05" db="UniProtKB">
        <authorList>
            <consortium name="EnsemblMetazoa"/>
        </authorList>
    </citation>
    <scope>IDENTIFICATION</scope>
    <source>
        <strain evidence="2">Foshan</strain>
    </source>
</reference>
<feature type="compositionally biased region" description="Basic residues" evidence="1">
    <location>
        <begin position="63"/>
        <end position="76"/>
    </location>
</feature>
<feature type="region of interest" description="Disordered" evidence="1">
    <location>
        <begin position="26"/>
        <end position="630"/>
    </location>
</feature>
<feature type="compositionally biased region" description="Basic and acidic residues" evidence="1">
    <location>
        <begin position="77"/>
        <end position="101"/>
    </location>
</feature>